<comment type="caution">
    <text evidence="1">The sequence shown here is derived from an EMBL/GenBank/DDBJ whole genome shotgun (WGS) entry which is preliminary data.</text>
</comment>
<sequence length="510" mass="57171">MSERQMQSRESKDVLSKALDDSLVVTECSRTKYKPVMDPNAICAEVEVHLTTQHNVLANVQQHTNQSEPSYDTYLLEKVDSNTTPDSTNMCHRGGEIDQDAEHDQVKSPLLTAEFLKRNDMVEKEVYNELSNRFLQLEKHCISLEISMQQKEESFQSNKPCKNQESPEFHEFFKINDLKAQLQAKTTLICNLKEFKFKCVKEPSQLMNPSSSGTKIYRGSNSSDGGNTEDGVKITGEVIGSGRLYSRSLVQRCLNIDMSLIGKFGIMVITVPGHHNSEVQIAIVGLSLVLLSLKMVFDGEIRYLIRSLYRSLCRGGLISLLLKRILRYVQGTLNYGLQLFSSSTSDLVAYSDDADWAGCPTTRRSTSGYCVFPGNNLLSWSAKRQPTLSRFCAEAEYRGVANAVAETCWLMNLLPELHTPLSSATLVYCDNVQCVIYHEILLFTSGTKHIEIDIHFVCDLVAAGQVRVHHVPSRYQFADIFTKGLPSALFKEFRSSLSVRCPPTPTAGEC</sequence>
<evidence type="ECO:0000313" key="2">
    <source>
        <dbReference type="Proteomes" id="UP001151760"/>
    </source>
</evidence>
<keyword evidence="2" id="KW-1185">Reference proteome</keyword>
<dbReference type="EMBL" id="BQNB010009414">
    <property type="protein sequence ID" value="GJS63199.1"/>
    <property type="molecule type" value="Genomic_DNA"/>
</dbReference>
<name>A0ABQ4XD46_9ASTR</name>
<accession>A0ABQ4XD46</accession>
<dbReference type="CDD" id="cd09272">
    <property type="entry name" value="RNase_HI_RT_Ty1"/>
    <property type="match status" value="1"/>
</dbReference>
<organism evidence="1 2">
    <name type="scientific">Tanacetum coccineum</name>
    <dbReference type="NCBI Taxonomy" id="301880"/>
    <lineage>
        <taxon>Eukaryota</taxon>
        <taxon>Viridiplantae</taxon>
        <taxon>Streptophyta</taxon>
        <taxon>Embryophyta</taxon>
        <taxon>Tracheophyta</taxon>
        <taxon>Spermatophyta</taxon>
        <taxon>Magnoliopsida</taxon>
        <taxon>eudicotyledons</taxon>
        <taxon>Gunneridae</taxon>
        <taxon>Pentapetalae</taxon>
        <taxon>asterids</taxon>
        <taxon>campanulids</taxon>
        <taxon>Asterales</taxon>
        <taxon>Asteraceae</taxon>
        <taxon>Asteroideae</taxon>
        <taxon>Anthemideae</taxon>
        <taxon>Anthemidinae</taxon>
        <taxon>Tanacetum</taxon>
    </lineage>
</organism>
<reference evidence="1" key="1">
    <citation type="journal article" date="2022" name="Int. J. Mol. Sci.">
        <title>Draft Genome of Tanacetum Coccineum: Genomic Comparison of Closely Related Tanacetum-Family Plants.</title>
        <authorList>
            <person name="Yamashiro T."/>
            <person name="Shiraishi A."/>
            <person name="Nakayama K."/>
            <person name="Satake H."/>
        </authorList>
    </citation>
    <scope>NUCLEOTIDE SEQUENCE</scope>
</reference>
<gene>
    <name evidence="1" type="ORF">Tco_0677763</name>
</gene>
<dbReference type="PANTHER" id="PTHR11439">
    <property type="entry name" value="GAG-POL-RELATED RETROTRANSPOSON"/>
    <property type="match status" value="1"/>
</dbReference>
<reference evidence="1" key="2">
    <citation type="submission" date="2022-01" db="EMBL/GenBank/DDBJ databases">
        <authorList>
            <person name="Yamashiro T."/>
            <person name="Shiraishi A."/>
            <person name="Satake H."/>
            <person name="Nakayama K."/>
        </authorList>
    </citation>
    <scope>NUCLEOTIDE SEQUENCE</scope>
</reference>
<dbReference type="Proteomes" id="UP001151760">
    <property type="component" value="Unassembled WGS sequence"/>
</dbReference>
<protein>
    <submittedName>
        <fullName evidence="1">Ribonuclease H-like domain-containing protein</fullName>
    </submittedName>
</protein>
<proteinExistence type="predicted"/>
<dbReference type="PANTHER" id="PTHR11439:SF524">
    <property type="entry name" value="RNA-DIRECTED DNA POLYMERASE, PROTEIN KINASE RLK-PELLE-DLSV FAMILY"/>
    <property type="match status" value="1"/>
</dbReference>
<evidence type="ECO:0000313" key="1">
    <source>
        <dbReference type="EMBL" id="GJS63199.1"/>
    </source>
</evidence>